<keyword evidence="5" id="KW-1185">Reference proteome</keyword>
<evidence type="ECO:0000313" key="4">
    <source>
        <dbReference type="EMBL" id="SKC84176.1"/>
    </source>
</evidence>
<evidence type="ECO:0000256" key="1">
    <source>
        <dbReference type="ARBA" id="ARBA00022679"/>
    </source>
</evidence>
<name>A0A1T5M7G0_9BACT</name>
<evidence type="ECO:0000313" key="5">
    <source>
        <dbReference type="Proteomes" id="UP000190961"/>
    </source>
</evidence>
<sequence length="153" mass="17271">MVKLVRTDSGNHDFRKLVEMLDRDLLSRYGAEQSFFAQFNSLDTIKNVIVAYSDTVPVGCGAFKLYTDRTAEIKRMFVSSEFRGQGIGRSIVHALEAWASELKYTDCILETGTYQPEAIALYLKSGFTVTENYGQYVGIDHSVCMHKALIHIE</sequence>
<reference evidence="4 5" key="1">
    <citation type="submission" date="2017-02" db="EMBL/GenBank/DDBJ databases">
        <authorList>
            <person name="Peterson S.W."/>
        </authorList>
    </citation>
    <scope>NUCLEOTIDE SEQUENCE [LARGE SCALE GENOMIC DNA]</scope>
    <source>
        <strain evidence="4 5">DSM 25262</strain>
    </source>
</reference>
<dbReference type="Gene3D" id="3.40.630.30">
    <property type="match status" value="1"/>
</dbReference>
<dbReference type="Proteomes" id="UP000190961">
    <property type="component" value="Unassembled WGS sequence"/>
</dbReference>
<organism evidence="4 5">
    <name type="scientific">Ohtaekwangia koreensis</name>
    <dbReference type="NCBI Taxonomy" id="688867"/>
    <lineage>
        <taxon>Bacteria</taxon>
        <taxon>Pseudomonadati</taxon>
        <taxon>Bacteroidota</taxon>
        <taxon>Cytophagia</taxon>
        <taxon>Cytophagales</taxon>
        <taxon>Fulvivirgaceae</taxon>
        <taxon>Ohtaekwangia</taxon>
    </lineage>
</organism>
<dbReference type="EMBL" id="FUZU01000003">
    <property type="protein sequence ID" value="SKC84176.1"/>
    <property type="molecule type" value="Genomic_DNA"/>
</dbReference>
<dbReference type="RefSeq" id="WP_079689193.1">
    <property type="nucleotide sequence ID" value="NZ_FUZU01000003.1"/>
</dbReference>
<keyword evidence="2" id="KW-0012">Acyltransferase</keyword>
<dbReference type="SUPFAM" id="SSF55729">
    <property type="entry name" value="Acyl-CoA N-acyltransferases (Nat)"/>
    <property type="match status" value="1"/>
</dbReference>
<dbReference type="PANTHER" id="PTHR43877">
    <property type="entry name" value="AMINOALKYLPHOSPHONATE N-ACETYLTRANSFERASE-RELATED-RELATED"/>
    <property type="match status" value="1"/>
</dbReference>
<dbReference type="PANTHER" id="PTHR43877:SF2">
    <property type="entry name" value="AMINOALKYLPHOSPHONATE N-ACETYLTRANSFERASE-RELATED"/>
    <property type="match status" value="1"/>
</dbReference>
<dbReference type="CDD" id="cd04301">
    <property type="entry name" value="NAT_SF"/>
    <property type="match status" value="1"/>
</dbReference>
<dbReference type="InterPro" id="IPR050832">
    <property type="entry name" value="Bact_Acetyltransf"/>
</dbReference>
<evidence type="ECO:0000259" key="3">
    <source>
        <dbReference type="PROSITE" id="PS51186"/>
    </source>
</evidence>
<dbReference type="STRING" id="688867.SAMN05660236_4695"/>
<dbReference type="InterPro" id="IPR016181">
    <property type="entry name" value="Acyl_CoA_acyltransferase"/>
</dbReference>
<gene>
    <name evidence="4" type="ORF">SAMN05660236_4695</name>
</gene>
<keyword evidence="1 4" id="KW-0808">Transferase</keyword>
<dbReference type="InterPro" id="IPR000182">
    <property type="entry name" value="GNAT_dom"/>
</dbReference>
<evidence type="ECO:0000256" key="2">
    <source>
        <dbReference type="ARBA" id="ARBA00023315"/>
    </source>
</evidence>
<proteinExistence type="predicted"/>
<dbReference type="AlphaFoldDB" id="A0A1T5M7G0"/>
<dbReference type="Pfam" id="PF00583">
    <property type="entry name" value="Acetyltransf_1"/>
    <property type="match status" value="1"/>
</dbReference>
<dbReference type="PROSITE" id="PS51186">
    <property type="entry name" value="GNAT"/>
    <property type="match status" value="1"/>
</dbReference>
<protein>
    <submittedName>
        <fullName evidence="4">Acetyltransferase (GNAT) family protein</fullName>
    </submittedName>
</protein>
<feature type="domain" description="N-acetyltransferase" evidence="3">
    <location>
        <begin position="1"/>
        <end position="150"/>
    </location>
</feature>
<accession>A0A1T5M7G0</accession>
<dbReference type="GO" id="GO:0016747">
    <property type="term" value="F:acyltransferase activity, transferring groups other than amino-acyl groups"/>
    <property type="evidence" value="ECO:0007669"/>
    <property type="project" value="InterPro"/>
</dbReference>
<dbReference type="OrthoDB" id="9803233at2"/>